<dbReference type="EMBL" id="VJMG01000017">
    <property type="protein sequence ID" value="TRL39856.1"/>
    <property type="molecule type" value="Genomic_DNA"/>
</dbReference>
<reference evidence="1 2" key="1">
    <citation type="submission" date="2019-07" db="EMBL/GenBank/DDBJ databases">
        <title>Ln-dependent methylotrophs.</title>
        <authorList>
            <person name="Tani A."/>
        </authorList>
    </citation>
    <scope>NUCLEOTIDE SEQUENCE [LARGE SCALE GENOMIC DNA]</scope>
    <source>
        <strain evidence="1 2">SM12</strain>
    </source>
</reference>
<evidence type="ECO:0000313" key="1">
    <source>
        <dbReference type="EMBL" id="TRL39856.1"/>
    </source>
</evidence>
<keyword evidence="2" id="KW-1185">Reference proteome</keyword>
<comment type="caution">
    <text evidence="1">The sequence shown here is derived from an EMBL/GenBank/DDBJ whole genome shotgun (WGS) entry which is preliminary data.</text>
</comment>
<proteinExistence type="predicted"/>
<accession>A0A549TD50</accession>
<gene>
    <name evidence="1" type="ORF">FNA46_07935</name>
</gene>
<protein>
    <submittedName>
        <fullName evidence="1">Uncharacterized protein</fullName>
    </submittedName>
</protein>
<dbReference type="AlphaFoldDB" id="A0A549TD50"/>
<evidence type="ECO:0000313" key="2">
    <source>
        <dbReference type="Proteomes" id="UP000316801"/>
    </source>
</evidence>
<organism evidence="1 2">
    <name type="scientific">Rhizobium straminoryzae</name>
    <dbReference type="NCBI Taxonomy" id="1387186"/>
    <lineage>
        <taxon>Bacteria</taxon>
        <taxon>Pseudomonadati</taxon>
        <taxon>Pseudomonadota</taxon>
        <taxon>Alphaproteobacteria</taxon>
        <taxon>Hyphomicrobiales</taxon>
        <taxon>Rhizobiaceae</taxon>
        <taxon>Rhizobium/Agrobacterium group</taxon>
        <taxon>Rhizobium</taxon>
    </lineage>
</organism>
<sequence length="94" mass="10356">MKPRDLIHRLEQLGEDMTDLQRRLLDDLKSYATASEEYLSAVERQIERAALANASVVAEAAWVLHEAEADAAATLRARLSRSAAVASGYRGCLQ</sequence>
<dbReference type="Proteomes" id="UP000316801">
    <property type="component" value="Unassembled WGS sequence"/>
</dbReference>
<name>A0A549TD50_9HYPH</name>
<dbReference type="RefSeq" id="WP_143124663.1">
    <property type="nucleotide sequence ID" value="NZ_VJMG01000017.1"/>
</dbReference>